<gene>
    <name evidence="1" type="ORF">TrRE_jg8852</name>
</gene>
<evidence type="ECO:0000313" key="1">
    <source>
        <dbReference type="EMBL" id="GMH65733.1"/>
    </source>
</evidence>
<reference evidence="1" key="1">
    <citation type="submission" date="2022-07" db="EMBL/GenBank/DDBJ databases">
        <title>Genome analysis of Parmales, a sister group of diatoms, reveals the evolutionary specialization of diatoms from phago-mixotrophs to photoautotrophs.</title>
        <authorList>
            <person name="Ban H."/>
            <person name="Sato S."/>
            <person name="Yoshikawa S."/>
            <person name="Kazumasa Y."/>
            <person name="Nakamura Y."/>
            <person name="Ichinomiya M."/>
            <person name="Saitoh K."/>
            <person name="Sato N."/>
            <person name="Blanc-Mathieu R."/>
            <person name="Endo H."/>
            <person name="Kuwata A."/>
            <person name="Ogata H."/>
        </authorList>
    </citation>
    <scope>NUCLEOTIDE SEQUENCE</scope>
</reference>
<protein>
    <submittedName>
        <fullName evidence="1">Uncharacterized protein</fullName>
    </submittedName>
</protein>
<evidence type="ECO:0000313" key="2">
    <source>
        <dbReference type="Proteomes" id="UP001165082"/>
    </source>
</evidence>
<dbReference type="AlphaFoldDB" id="A0A9W7E4U0"/>
<sequence length="87" mass="9479">MGADGISLMAITILRGVGILLKDISPANQHASFSVDKLEAKVALDLFADPSNAVVSKERFIEWSMDILSKLEEADMSDLPVIYSKLQ</sequence>
<accession>A0A9W7E4U0</accession>
<proteinExistence type="predicted"/>
<dbReference type="OrthoDB" id="10518150at2759"/>
<dbReference type="EMBL" id="BRXZ01002590">
    <property type="protein sequence ID" value="GMH65733.1"/>
    <property type="molecule type" value="Genomic_DNA"/>
</dbReference>
<dbReference type="Proteomes" id="UP001165082">
    <property type="component" value="Unassembled WGS sequence"/>
</dbReference>
<comment type="caution">
    <text evidence="1">The sequence shown here is derived from an EMBL/GenBank/DDBJ whole genome shotgun (WGS) entry which is preliminary data.</text>
</comment>
<name>A0A9W7E4U0_9STRA</name>
<organism evidence="1 2">
    <name type="scientific">Triparma retinervis</name>
    <dbReference type="NCBI Taxonomy" id="2557542"/>
    <lineage>
        <taxon>Eukaryota</taxon>
        <taxon>Sar</taxon>
        <taxon>Stramenopiles</taxon>
        <taxon>Ochrophyta</taxon>
        <taxon>Bolidophyceae</taxon>
        <taxon>Parmales</taxon>
        <taxon>Triparmaceae</taxon>
        <taxon>Triparma</taxon>
    </lineage>
</organism>
<keyword evidence="2" id="KW-1185">Reference proteome</keyword>